<sequence>MKKHFKTLISALAVVFFSFIAFASLDDDKKDSESSSIDNSFNYIKLGEPLQTKYFEVTVNKINIEDKVDTGNQFADLDKEEGNLYLILNTTFKNISDESRMLMDGEVLINYNGKQYKFDHSETILLDGWGLSLKQINPLTKKTTNLVYKIPAEIKGEVYYRPGRSDKKDLIVLGEIK</sequence>
<dbReference type="InterPro" id="IPR029050">
    <property type="entry name" value="Immunoprotect_excell_Ig-like"/>
</dbReference>
<keyword evidence="5" id="KW-1185">Reference proteome</keyword>
<dbReference type="RefSeq" id="WP_105246611.1">
    <property type="nucleotide sequence ID" value="NZ_PSZM01000036.1"/>
</dbReference>
<organism evidence="4 5">
    <name type="scientific">Apibacter adventoris</name>
    <dbReference type="NCBI Taxonomy" id="1679466"/>
    <lineage>
        <taxon>Bacteria</taxon>
        <taxon>Pseudomonadati</taxon>
        <taxon>Bacteroidota</taxon>
        <taxon>Flavobacteriia</taxon>
        <taxon>Flavobacteriales</taxon>
        <taxon>Weeksellaceae</taxon>
        <taxon>Apibacter</taxon>
    </lineage>
</organism>
<proteinExistence type="predicted"/>
<feature type="domain" description="DUF4352" evidence="3">
    <location>
        <begin position="45"/>
        <end position="156"/>
    </location>
</feature>
<protein>
    <recommendedName>
        <fullName evidence="3">DUF4352 domain-containing protein</fullName>
    </recommendedName>
</protein>
<dbReference type="EMBL" id="PSZM01000036">
    <property type="protein sequence ID" value="PQL93085.1"/>
    <property type="molecule type" value="Genomic_DNA"/>
</dbReference>
<evidence type="ECO:0000313" key="5">
    <source>
        <dbReference type="Proteomes" id="UP000238042"/>
    </source>
</evidence>
<gene>
    <name evidence="4" type="ORF">C4S77_05330</name>
</gene>
<accession>A0A2S8ADP6</accession>
<dbReference type="OrthoDB" id="6896286at2"/>
<evidence type="ECO:0000259" key="3">
    <source>
        <dbReference type="Pfam" id="PF11611"/>
    </source>
</evidence>
<evidence type="ECO:0000256" key="2">
    <source>
        <dbReference type="SAM" id="SignalP"/>
    </source>
</evidence>
<evidence type="ECO:0000256" key="1">
    <source>
        <dbReference type="ARBA" id="ARBA00022729"/>
    </source>
</evidence>
<dbReference type="Pfam" id="PF11611">
    <property type="entry name" value="DUF4352"/>
    <property type="match status" value="1"/>
</dbReference>
<dbReference type="Proteomes" id="UP000238042">
    <property type="component" value="Unassembled WGS sequence"/>
</dbReference>
<dbReference type="AlphaFoldDB" id="A0A2S8ADP6"/>
<feature type="chain" id="PRO_5015758662" description="DUF4352 domain-containing protein" evidence="2">
    <location>
        <begin position="24"/>
        <end position="177"/>
    </location>
</feature>
<dbReference type="Gene3D" id="2.60.40.1240">
    <property type="match status" value="1"/>
</dbReference>
<feature type="signal peptide" evidence="2">
    <location>
        <begin position="1"/>
        <end position="23"/>
    </location>
</feature>
<evidence type="ECO:0000313" key="4">
    <source>
        <dbReference type="EMBL" id="PQL93085.1"/>
    </source>
</evidence>
<comment type="caution">
    <text evidence="4">The sequence shown here is derived from an EMBL/GenBank/DDBJ whole genome shotgun (WGS) entry which is preliminary data.</text>
</comment>
<dbReference type="InterPro" id="IPR029051">
    <property type="entry name" value="DUF4352"/>
</dbReference>
<reference evidence="4 5" key="1">
    <citation type="submission" date="2018-02" db="EMBL/GenBank/DDBJ databases">
        <title>Genome sequences of Apibacter spp., gut symbionts of Asian honey bees.</title>
        <authorList>
            <person name="Kwong W.K."/>
            <person name="Steele M.I."/>
            <person name="Moran N.A."/>
        </authorList>
    </citation>
    <scope>NUCLEOTIDE SEQUENCE [LARGE SCALE GENOMIC DNA]</scope>
    <source>
        <strain evidence="5">wkB301</strain>
    </source>
</reference>
<name>A0A2S8ADP6_9FLAO</name>
<keyword evidence="1 2" id="KW-0732">Signal</keyword>